<evidence type="ECO:0000313" key="3">
    <source>
        <dbReference type="Proteomes" id="UP000186922"/>
    </source>
</evidence>
<dbReference type="EMBL" id="BDGG01000004">
    <property type="protein sequence ID" value="GAU97270.1"/>
    <property type="molecule type" value="Genomic_DNA"/>
</dbReference>
<evidence type="ECO:0000313" key="2">
    <source>
        <dbReference type="EMBL" id="GAU97270.1"/>
    </source>
</evidence>
<organism evidence="2 3">
    <name type="scientific">Ramazzottius varieornatus</name>
    <name type="common">Water bear</name>
    <name type="synonym">Tardigrade</name>
    <dbReference type="NCBI Taxonomy" id="947166"/>
    <lineage>
        <taxon>Eukaryota</taxon>
        <taxon>Metazoa</taxon>
        <taxon>Ecdysozoa</taxon>
        <taxon>Tardigrada</taxon>
        <taxon>Eutardigrada</taxon>
        <taxon>Parachela</taxon>
        <taxon>Hypsibioidea</taxon>
        <taxon>Ramazzottiidae</taxon>
        <taxon>Ramazzottius</taxon>
    </lineage>
</organism>
<sequence>MHMSKLERNTCCVQYLTSRMRSINIAQSTHSGLQSANMSAMTTRQFYQSKQSIARTMSIVWCWRSSDRPATQSFRFQQDFLRNKLTDSSQESLNAISRANESLIPQH</sequence>
<evidence type="ECO:0000256" key="1">
    <source>
        <dbReference type="SAM" id="MobiDB-lite"/>
    </source>
</evidence>
<dbReference type="Proteomes" id="UP000186922">
    <property type="component" value="Unassembled WGS sequence"/>
</dbReference>
<proteinExistence type="predicted"/>
<reference evidence="2 3" key="1">
    <citation type="journal article" date="2016" name="Nat. Commun.">
        <title>Extremotolerant tardigrade genome and improved radiotolerance of human cultured cells by tardigrade-unique protein.</title>
        <authorList>
            <person name="Hashimoto T."/>
            <person name="Horikawa D.D."/>
            <person name="Saito Y."/>
            <person name="Kuwahara H."/>
            <person name="Kozuka-Hata H."/>
            <person name="Shin-I T."/>
            <person name="Minakuchi Y."/>
            <person name="Ohishi K."/>
            <person name="Motoyama A."/>
            <person name="Aizu T."/>
            <person name="Enomoto A."/>
            <person name="Kondo K."/>
            <person name="Tanaka S."/>
            <person name="Hara Y."/>
            <person name="Koshikawa S."/>
            <person name="Sagara H."/>
            <person name="Miura T."/>
            <person name="Yokobori S."/>
            <person name="Miyagawa K."/>
            <person name="Suzuki Y."/>
            <person name="Kubo T."/>
            <person name="Oyama M."/>
            <person name="Kohara Y."/>
            <person name="Fujiyama A."/>
            <person name="Arakawa K."/>
            <person name="Katayama T."/>
            <person name="Toyoda A."/>
            <person name="Kunieda T."/>
        </authorList>
    </citation>
    <scope>NUCLEOTIDE SEQUENCE [LARGE SCALE GENOMIC DNA]</scope>
    <source>
        <strain evidence="2 3">YOKOZUNA-1</strain>
    </source>
</reference>
<keyword evidence="3" id="KW-1185">Reference proteome</keyword>
<dbReference type="AlphaFoldDB" id="A0A1D1V8P1"/>
<accession>A0A1D1V8P1</accession>
<protein>
    <submittedName>
        <fullName evidence="2">Uncharacterized protein</fullName>
    </submittedName>
</protein>
<feature type="region of interest" description="Disordered" evidence="1">
    <location>
        <begin position="87"/>
        <end position="107"/>
    </location>
</feature>
<gene>
    <name evidence="2" type="primary">RvY_08596-1</name>
    <name evidence="2" type="synonym">RvY_08596.1</name>
    <name evidence="2" type="ORF">RvY_08596</name>
</gene>
<name>A0A1D1V8P1_RAMVA</name>
<comment type="caution">
    <text evidence="2">The sequence shown here is derived from an EMBL/GenBank/DDBJ whole genome shotgun (WGS) entry which is preliminary data.</text>
</comment>